<dbReference type="PANTHER" id="PTHR43547">
    <property type="entry name" value="TWO-COMPONENT HISTIDINE KINASE"/>
    <property type="match status" value="1"/>
</dbReference>
<dbReference type="EC" id="2.7.13.3" evidence="2"/>
<gene>
    <name evidence="5" type="ORF">WKW82_39700</name>
</gene>
<dbReference type="PANTHER" id="PTHR43547:SF2">
    <property type="entry name" value="HYBRID SIGNAL TRANSDUCTION HISTIDINE KINASE C"/>
    <property type="match status" value="1"/>
</dbReference>
<keyword evidence="5" id="KW-0418">Kinase</keyword>
<dbReference type="PRINTS" id="PR00344">
    <property type="entry name" value="BCTRLSENSOR"/>
</dbReference>
<dbReference type="InterPro" id="IPR003594">
    <property type="entry name" value="HATPase_dom"/>
</dbReference>
<keyword evidence="5" id="KW-0808">Transferase</keyword>
<evidence type="ECO:0000256" key="2">
    <source>
        <dbReference type="ARBA" id="ARBA00012438"/>
    </source>
</evidence>
<evidence type="ECO:0000256" key="1">
    <source>
        <dbReference type="ARBA" id="ARBA00000085"/>
    </source>
</evidence>
<dbReference type="EMBL" id="JBBKZT010000067">
    <property type="protein sequence ID" value="MEJ8852770.1"/>
    <property type="molecule type" value="Genomic_DNA"/>
</dbReference>
<evidence type="ECO:0000259" key="4">
    <source>
        <dbReference type="PROSITE" id="PS50109"/>
    </source>
</evidence>
<dbReference type="GO" id="GO:0016301">
    <property type="term" value="F:kinase activity"/>
    <property type="evidence" value="ECO:0007669"/>
    <property type="project" value="UniProtKB-KW"/>
</dbReference>
<keyword evidence="6" id="KW-1185">Reference proteome</keyword>
<keyword evidence="3" id="KW-0597">Phosphoprotein</keyword>
<organism evidence="5 6">
    <name type="scientific">Variovorax rhizosphaerae</name>
    <dbReference type="NCBI Taxonomy" id="1836200"/>
    <lineage>
        <taxon>Bacteria</taxon>
        <taxon>Pseudomonadati</taxon>
        <taxon>Pseudomonadota</taxon>
        <taxon>Betaproteobacteria</taxon>
        <taxon>Burkholderiales</taxon>
        <taxon>Comamonadaceae</taxon>
        <taxon>Variovorax</taxon>
    </lineage>
</organism>
<protein>
    <recommendedName>
        <fullName evidence="2">histidine kinase</fullName>
        <ecNumber evidence="2">2.7.13.3</ecNumber>
    </recommendedName>
</protein>
<dbReference type="CDD" id="cd00075">
    <property type="entry name" value="HATPase"/>
    <property type="match status" value="1"/>
</dbReference>
<proteinExistence type="predicted"/>
<dbReference type="PROSITE" id="PS50109">
    <property type="entry name" value="HIS_KIN"/>
    <property type="match status" value="1"/>
</dbReference>
<dbReference type="InterPro" id="IPR004358">
    <property type="entry name" value="Sig_transdc_His_kin-like_C"/>
</dbReference>
<comment type="catalytic activity">
    <reaction evidence="1">
        <text>ATP + protein L-histidine = ADP + protein N-phospho-L-histidine.</text>
        <dbReference type="EC" id="2.7.13.3"/>
    </reaction>
</comment>
<dbReference type="InterPro" id="IPR036890">
    <property type="entry name" value="HATPase_C_sf"/>
</dbReference>
<dbReference type="Pfam" id="PF02518">
    <property type="entry name" value="HATPase_c"/>
    <property type="match status" value="1"/>
</dbReference>
<feature type="domain" description="Histidine kinase" evidence="4">
    <location>
        <begin position="1"/>
        <end position="103"/>
    </location>
</feature>
<evidence type="ECO:0000313" key="5">
    <source>
        <dbReference type="EMBL" id="MEJ8852770.1"/>
    </source>
</evidence>
<evidence type="ECO:0000313" key="6">
    <source>
        <dbReference type="Proteomes" id="UP001385892"/>
    </source>
</evidence>
<accession>A0ABU8X0W7</accession>
<sequence>MVSNLLGNAISHGAVDRPVDVTASSHDGWLVVSVRNWGEPIASDSLPKIFQPYWRPPESRERGGLGLGLHICSMIVKSHGGSLQVTSSAEHGTTFVARIPVRPGTSVIA</sequence>
<evidence type="ECO:0000256" key="3">
    <source>
        <dbReference type="ARBA" id="ARBA00022553"/>
    </source>
</evidence>
<name>A0ABU8X0W7_9BURK</name>
<dbReference type="InterPro" id="IPR005467">
    <property type="entry name" value="His_kinase_dom"/>
</dbReference>
<dbReference type="Proteomes" id="UP001385892">
    <property type="component" value="Unassembled WGS sequence"/>
</dbReference>
<reference evidence="5 6" key="1">
    <citation type="submission" date="2024-03" db="EMBL/GenBank/DDBJ databases">
        <title>Novel species of the genus Variovorax.</title>
        <authorList>
            <person name="Liu Q."/>
            <person name="Xin Y.-H."/>
        </authorList>
    </citation>
    <scope>NUCLEOTIDE SEQUENCE [LARGE SCALE GENOMIC DNA]</scope>
    <source>
        <strain evidence="5 6">KACC 18900</strain>
    </source>
</reference>
<dbReference type="SUPFAM" id="SSF55874">
    <property type="entry name" value="ATPase domain of HSP90 chaperone/DNA topoisomerase II/histidine kinase"/>
    <property type="match status" value="1"/>
</dbReference>
<comment type="caution">
    <text evidence="5">The sequence shown here is derived from an EMBL/GenBank/DDBJ whole genome shotgun (WGS) entry which is preliminary data.</text>
</comment>
<dbReference type="SMART" id="SM00387">
    <property type="entry name" value="HATPase_c"/>
    <property type="match status" value="1"/>
</dbReference>
<dbReference type="RefSeq" id="WP_340348711.1">
    <property type="nucleotide sequence ID" value="NZ_JBBKZT010000067.1"/>
</dbReference>
<dbReference type="Gene3D" id="3.30.565.10">
    <property type="entry name" value="Histidine kinase-like ATPase, C-terminal domain"/>
    <property type="match status" value="1"/>
</dbReference>